<name>A0A0E9W4L5_ANGAN</name>
<reference evidence="2" key="1">
    <citation type="submission" date="2014-11" db="EMBL/GenBank/DDBJ databases">
        <authorList>
            <person name="Amaro Gonzalez C."/>
        </authorList>
    </citation>
    <scope>NUCLEOTIDE SEQUENCE</scope>
</reference>
<keyword evidence="1" id="KW-0472">Membrane</keyword>
<evidence type="ECO:0000256" key="1">
    <source>
        <dbReference type="SAM" id="Phobius"/>
    </source>
</evidence>
<proteinExistence type="predicted"/>
<dbReference type="PANTHER" id="PTHR14168:SF4">
    <property type="entry name" value="EPITHELIAL CELL ADHESION MOLECULE PRECURSOR"/>
    <property type="match status" value="1"/>
</dbReference>
<dbReference type="GO" id="GO:0016020">
    <property type="term" value="C:membrane"/>
    <property type="evidence" value="ECO:0007669"/>
    <property type="project" value="InterPro"/>
</dbReference>
<keyword evidence="1" id="KW-0812">Transmembrane</keyword>
<dbReference type="InterPro" id="IPR043406">
    <property type="entry name" value="EPCAM/Trop-2"/>
</dbReference>
<keyword evidence="1" id="KW-1133">Transmembrane helix</keyword>
<reference evidence="2" key="2">
    <citation type="journal article" date="2015" name="Fish Shellfish Immunol.">
        <title>Early steps in the European eel (Anguilla anguilla)-Vibrio vulnificus interaction in the gills: Role of the RtxA13 toxin.</title>
        <authorList>
            <person name="Callol A."/>
            <person name="Pajuelo D."/>
            <person name="Ebbesson L."/>
            <person name="Teles M."/>
            <person name="MacKenzie S."/>
            <person name="Amaro C."/>
        </authorList>
    </citation>
    <scope>NUCLEOTIDE SEQUENCE</scope>
</reference>
<organism evidence="2">
    <name type="scientific">Anguilla anguilla</name>
    <name type="common">European freshwater eel</name>
    <name type="synonym">Muraena anguilla</name>
    <dbReference type="NCBI Taxonomy" id="7936"/>
    <lineage>
        <taxon>Eukaryota</taxon>
        <taxon>Metazoa</taxon>
        <taxon>Chordata</taxon>
        <taxon>Craniata</taxon>
        <taxon>Vertebrata</taxon>
        <taxon>Euteleostomi</taxon>
        <taxon>Actinopterygii</taxon>
        <taxon>Neopterygii</taxon>
        <taxon>Teleostei</taxon>
        <taxon>Anguilliformes</taxon>
        <taxon>Anguillidae</taxon>
        <taxon>Anguilla</taxon>
    </lineage>
</organism>
<dbReference type="EMBL" id="GBXM01023273">
    <property type="protein sequence ID" value="JAH85304.1"/>
    <property type="molecule type" value="Transcribed_RNA"/>
</dbReference>
<protein>
    <submittedName>
        <fullName evidence="2">Uncharacterized protein</fullName>
    </submittedName>
</protein>
<accession>A0A0E9W4L5</accession>
<dbReference type="PANTHER" id="PTHR14168">
    <property type="entry name" value="TUMOR-ASSOCIATED CALCIUM SIGNAL TRANSDUCER"/>
    <property type="match status" value="1"/>
</dbReference>
<dbReference type="AlphaFoldDB" id="A0A0E9W4L5"/>
<evidence type="ECO:0000313" key="2">
    <source>
        <dbReference type="EMBL" id="JAH85304.1"/>
    </source>
</evidence>
<sequence length="91" mass="10182">MSKSCLSSKAPSKFEPNVEGKNVEMENILVYYVDAEPPTFTMKRLTGGVIAVIVVVILAVVAGLLILYFTNKKERAKYQKTQVRELDEMAK</sequence>
<feature type="transmembrane region" description="Helical" evidence="1">
    <location>
        <begin position="48"/>
        <end position="70"/>
    </location>
</feature>